<proteinExistence type="predicted"/>
<dbReference type="HOGENOM" id="CLU_1425592_0_0_0"/>
<dbReference type="PATRIC" id="fig|324602.8.peg.57"/>
<sequence>MVNKDHPLSIGRTIRHAIFFNARNWQSGRPIMDELLQSVNELFAMLTERNVRYTLVGGIAMLQYIQGRNTEDIDIVISITSLRKLPEVTITQKDIFFARGMYRQLQIDFLLTKNPLFAHIQKHHVVELPFAERTIPTATVRGLILLKLYALPSLYRQGDFARVGLYENDIATLMFAYAPPIDDILHELSAFISQPDRDIAQGIVHNLEQRILRFKALRG</sequence>
<dbReference type="STRING" id="324602.Caur_0051"/>
<dbReference type="EMBL" id="CP000909">
    <property type="protein sequence ID" value="ABY33305.1"/>
    <property type="molecule type" value="Genomic_DNA"/>
</dbReference>
<protein>
    <submittedName>
        <fullName evidence="1">Uncharacterized protein</fullName>
    </submittedName>
</protein>
<dbReference type="RefSeq" id="WP_012255961.1">
    <property type="nucleotide sequence ID" value="NC_010175.1"/>
</dbReference>
<evidence type="ECO:0000313" key="1">
    <source>
        <dbReference type="EMBL" id="ABY33305.1"/>
    </source>
</evidence>
<reference evidence="2" key="1">
    <citation type="journal article" date="2011" name="BMC Genomics">
        <title>Complete genome sequence of the filamentous anoxygenic phototrophic bacterium Chloroflexus aurantiacus.</title>
        <authorList>
            <person name="Tang K.H."/>
            <person name="Barry K."/>
            <person name="Chertkov O."/>
            <person name="Dalin E."/>
            <person name="Han C.S."/>
            <person name="Hauser L.J."/>
            <person name="Honchak B.M."/>
            <person name="Karbach L.E."/>
            <person name="Land M.L."/>
            <person name="Lapidus A."/>
            <person name="Larimer F.W."/>
            <person name="Mikhailova N."/>
            <person name="Pitluck S."/>
            <person name="Pierson B.K."/>
            <person name="Blankenship R.E."/>
        </authorList>
    </citation>
    <scope>NUCLEOTIDE SEQUENCE [LARGE SCALE GENOMIC DNA]</scope>
    <source>
        <strain evidence="2">ATCC 29366 / DSM 635 / J-10-fl</strain>
    </source>
</reference>
<dbReference type="KEGG" id="cau:Caur_0051"/>
<dbReference type="EnsemblBacteria" id="ABY33305">
    <property type="protein sequence ID" value="ABY33305"/>
    <property type="gene ID" value="Caur_0051"/>
</dbReference>
<dbReference type="AlphaFoldDB" id="A9WAS7"/>
<organism evidence="1 2">
    <name type="scientific">Chloroflexus aurantiacus (strain ATCC 29366 / DSM 635 / J-10-fl)</name>
    <dbReference type="NCBI Taxonomy" id="324602"/>
    <lineage>
        <taxon>Bacteria</taxon>
        <taxon>Bacillati</taxon>
        <taxon>Chloroflexota</taxon>
        <taxon>Chloroflexia</taxon>
        <taxon>Chloroflexales</taxon>
        <taxon>Chloroflexineae</taxon>
        <taxon>Chloroflexaceae</taxon>
        <taxon>Chloroflexus</taxon>
    </lineage>
</organism>
<dbReference type="InParanoid" id="A9WAS7"/>
<name>A9WAS7_CHLAA</name>
<accession>A9WAS7</accession>
<evidence type="ECO:0000313" key="2">
    <source>
        <dbReference type="Proteomes" id="UP000002008"/>
    </source>
</evidence>
<dbReference type="Proteomes" id="UP000002008">
    <property type="component" value="Chromosome"/>
</dbReference>
<dbReference type="eggNOG" id="ENOG502ZCKZ">
    <property type="taxonomic scope" value="Bacteria"/>
</dbReference>
<gene>
    <name evidence="1" type="ordered locus">Caur_0051</name>
</gene>
<dbReference type="InterPro" id="IPR043519">
    <property type="entry name" value="NT_sf"/>
</dbReference>
<dbReference type="SUPFAM" id="SSF81301">
    <property type="entry name" value="Nucleotidyltransferase"/>
    <property type="match status" value="1"/>
</dbReference>
<dbReference type="Gene3D" id="3.30.460.40">
    <property type="match status" value="1"/>
</dbReference>
<keyword evidence="2" id="KW-1185">Reference proteome</keyword>